<dbReference type="EMBL" id="JADGJD010000285">
    <property type="protein sequence ID" value="KAJ3052542.1"/>
    <property type="molecule type" value="Genomic_DNA"/>
</dbReference>
<name>A0AAD5SG62_9FUNG</name>
<dbReference type="AlphaFoldDB" id="A0AAD5SG62"/>
<organism evidence="3 4">
    <name type="scientific">Rhizophlyctis rosea</name>
    <dbReference type="NCBI Taxonomy" id="64517"/>
    <lineage>
        <taxon>Eukaryota</taxon>
        <taxon>Fungi</taxon>
        <taxon>Fungi incertae sedis</taxon>
        <taxon>Chytridiomycota</taxon>
        <taxon>Chytridiomycota incertae sedis</taxon>
        <taxon>Chytridiomycetes</taxon>
        <taxon>Rhizophlyctidales</taxon>
        <taxon>Rhizophlyctidaceae</taxon>
        <taxon>Rhizophlyctis</taxon>
    </lineage>
</organism>
<proteinExistence type="predicted"/>
<dbReference type="SMART" id="SM00666">
    <property type="entry name" value="PB1"/>
    <property type="match status" value="1"/>
</dbReference>
<feature type="region of interest" description="Disordered" evidence="1">
    <location>
        <begin position="391"/>
        <end position="459"/>
    </location>
</feature>
<evidence type="ECO:0000313" key="3">
    <source>
        <dbReference type="EMBL" id="KAJ3052542.1"/>
    </source>
</evidence>
<evidence type="ECO:0000313" key="4">
    <source>
        <dbReference type="Proteomes" id="UP001212841"/>
    </source>
</evidence>
<dbReference type="Proteomes" id="UP001212841">
    <property type="component" value="Unassembled WGS sequence"/>
</dbReference>
<sequence>MTTDLLVKAQLGNHYRTFTLPASSDSASPWGYQALVATLRRVYAVKDGLGMRVMYVDEEGDWITISSQEEFQEATRQCLTELSGSVVRVRIEVVDIPASFSLTEPMDPMMSSLYASLDISNSATTPIATKPLAAKPAEKNENRSQAVERDDPPPELVREYVSAIMDGSQPEFVPPNGDSGAGEDSEPVDEQKPKSDVSVYVNEFHYYRLIIQTAINDSLRSMFDSPDTNGPDGWDNALNELQFRRVIVQSAVESAFHTLFTAPPPIPQATNQSTDRPPIHRQRSLESIRQSLEPIVASTASTTETIIQAIHARSKVVASQIVQAVQGVGQRHVEEMGLDERFRIAGQQTREIVGTVERVARSWMGSVGAFLEDVGERVLREDPFGGVDIGREEVREQEVEEPLVRRSPVTVPGEVSSAERQREDTNVRELSPVTLEPLPSTPREETVPVPAPTPKPIPKSALKADEAENLLQMDDIDEASTSPTFVPDVDSQPDQIYPTINDIYSSNHMYHSATSDFPTRQLSTFDSFHAEDLMPDGPIRLEIVDDAQSESDMSRVADVDDGEGSEGEDEFVLVEEEGEDDGLGVRSSSLIFPVL</sequence>
<dbReference type="InterPro" id="IPR000270">
    <property type="entry name" value="PB1_dom"/>
</dbReference>
<dbReference type="CDD" id="cd05992">
    <property type="entry name" value="PB1"/>
    <property type="match status" value="1"/>
</dbReference>
<evidence type="ECO:0000256" key="1">
    <source>
        <dbReference type="SAM" id="MobiDB-lite"/>
    </source>
</evidence>
<accession>A0AAD5SG62</accession>
<feature type="compositionally biased region" description="Acidic residues" evidence="1">
    <location>
        <begin position="559"/>
        <end position="569"/>
    </location>
</feature>
<gene>
    <name evidence="3" type="ORF">HK097_006073</name>
</gene>
<feature type="compositionally biased region" description="Basic and acidic residues" evidence="1">
    <location>
        <begin position="417"/>
        <end position="427"/>
    </location>
</feature>
<feature type="compositionally biased region" description="Basic and acidic residues" evidence="1">
    <location>
        <begin position="136"/>
        <end position="155"/>
    </location>
</feature>
<dbReference type="Pfam" id="PF00564">
    <property type="entry name" value="PB1"/>
    <property type="match status" value="1"/>
</dbReference>
<keyword evidence="4" id="KW-1185">Reference proteome</keyword>
<protein>
    <recommendedName>
        <fullName evidence="2">PB1 domain-containing protein</fullName>
    </recommendedName>
</protein>
<feature type="region of interest" description="Disordered" evidence="1">
    <location>
        <begin position="130"/>
        <end position="155"/>
    </location>
</feature>
<comment type="caution">
    <text evidence="3">The sequence shown here is derived from an EMBL/GenBank/DDBJ whole genome shotgun (WGS) entry which is preliminary data.</text>
</comment>
<reference evidence="3" key="1">
    <citation type="submission" date="2020-05" db="EMBL/GenBank/DDBJ databases">
        <title>Phylogenomic resolution of chytrid fungi.</title>
        <authorList>
            <person name="Stajich J.E."/>
            <person name="Amses K."/>
            <person name="Simmons R."/>
            <person name="Seto K."/>
            <person name="Myers J."/>
            <person name="Bonds A."/>
            <person name="Quandt C.A."/>
            <person name="Barry K."/>
            <person name="Liu P."/>
            <person name="Grigoriev I."/>
            <person name="Longcore J.E."/>
            <person name="James T.Y."/>
        </authorList>
    </citation>
    <scope>NUCLEOTIDE SEQUENCE</scope>
    <source>
        <strain evidence="3">JEL0318</strain>
    </source>
</reference>
<dbReference type="Gene3D" id="3.10.20.90">
    <property type="entry name" value="Phosphatidylinositol 3-kinase Catalytic Subunit, Chain A, domain 1"/>
    <property type="match status" value="1"/>
</dbReference>
<feature type="region of interest" description="Disordered" evidence="1">
    <location>
        <begin position="167"/>
        <end position="195"/>
    </location>
</feature>
<evidence type="ECO:0000259" key="2">
    <source>
        <dbReference type="PROSITE" id="PS51745"/>
    </source>
</evidence>
<feature type="region of interest" description="Disordered" evidence="1">
    <location>
        <begin position="548"/>
        <end position="569"/>
    </location>
</feature>
<dbReference type="InterPro" id="IPR053793">
    <property type="entry name" value="PB1-like"/>
</dbReference>
<dbReference type="SUPFAM" id="SSF54277">
    <property type="entry name" value="CAD &amp; PB1 domains"/>
    <property type="match status" value="1"/>
</dbReference>
<dbReference type="PROSITE" id="PS51745">
    <property type="entry name" value="PB1"/>
    <property type="match status" value="1"/>
</dbReference>
<feature type="domain" description="PB1" evidence="2">
    <location>
        <begin position="4"/>
        <end position="94"/>
    </location>
</feature>